<keyword evidence="6" id="KW-1185">Reference proteome</keyword>
<keyword evidence="2" id="KW-0611">Plant defense</keyword>
<evidence type="ECO:0000259" key="3">
    <source>
        <dbReference type="Pfam" id="PF23559"/>
    </source>
</evidence>
<name>A0A1E5WM10_9POAL</name>
<dbReference type="Proteomes" id="UP000095767">
    <property type="component" value="Unassembled WGS sequence"/>
</dbReference>
<dbReference type="PANTHER" id="PTHR47186:SF49">
    <property type="entry name" value="NB-ARC DOMAIN-CONTAINING PROTEIN"/>
    <property type="match status" value="1"/>
</dbReference>
<dbReference type="Pfam" id="PF23559">
    <property type="entry name" value="WHD_DRP"/>
    <property type="match status" value="1"/>
</dbReference>
<dbReference type="GO" id="GO:0002758">
    <property type="term" value="P:innate immune response-activating signaling pathway"/>
    <property type="evidence" value="ECO:0007669"/>
    <property type="project" value="UniProtKB-ARBA"/>
</dbReference>
<dbReference type="EMBL" id="LWDX02001904">
    <property type="protein sequence ID" value="OEL38404.1"/>
    <property type="molecule type" value="Genomic_DNA"/>
</dbReference>
<dbReference type="InterPro" id="IPR036388">
    <property type="entry name" value="WH-like_DNA-bd_sf"/>
</dbReference>
<proteinExistence type="predicted"/>
<protein>
    <submittedName>
        <fullName evidence="5">Putative disease resistance RPP13-like protein 1</fullName>
    </submittedName>
</protein>
<evidence type="ECO:0000313" key="6">
    <source>
        <dbReference type="Proteomes" id="UP000095767"/>
    </source>
</evidence>
<dbReference type="GO" id="GO:0009626">
    <property type="term" value="P:plant-type hypersensitive response"/>
    <property type="evidence" value="ECO:0007669"/>
    <property type="project" value="UniProtKB-ARBA"/>
</dbReference>
<dbReference type="OrthoDB" id="762143at2759"/>
<keyword evidence="1" id="KW-0677">Repeat</keyword>
<feature type="domain" description="Disease resistance R13L4/SHOC-2-like LRR" evidence="4">
    <location>
        <begin position="177"/>
        <end position="522"/>
    </location>
</feature>
<dbReference type="AlphaFoldDB" id="A0A1E5WM10"/>
<feature type="domain" description="Disease resistance protein winged helix" evidence="3">
    <location>
        <begin position="57"/>
        <end position="130"/>
    </location>
</feature>
<sequence>MGGLLSTKSRSEREWEAILNHHAWSATGLPEELDKRIYLSYEDLSPQLKQCFLYCSLFPKGTTIQMAQVIPMWISEGFIQPLNGSSSQEDQLEEIAAECYHKLIMRNLIEPAHHITRFNCTMHDVVRSFAEFMAKEDSLVVLDKQVAAVSKDNSHIRRMSVAGPSTEWTILHKQKSLRTLIMNCKINSELTDLSTSFSRLRVLSITGGDCDRLLDSLCQLRHLRYFFLEETSISSLPKDIHRMKFLQNILIRYSRNLENLPRTIIKLVHLRTLDMYGSNINVMIPKGFGGLTNLRRLHGFPVHKDMDGNWCSLEEIGPLSQLRILTLHGLENVAASSLAEMAMIRTKEHLDYLVLDWSTSGCIELGDEIEKQQQQHIAEEVLEKLCPPPRIGSLWIRGYFGRMLPNWMMAPASGAFKGLRHLKLVDLSCCTKLPDGLCRLPSLELLEIMAPAIKNIGFEFQAPCSSLVVGGGVTPSPTSAAFPSLTHLQLEGLCECEEWDWKEQTEDLTAHDMTMPALNVLTIDNCKLRCLPPGLANSKRHALRELNLYELTNLTFVENFPSVVELDVFDCPELKRISGLSRLHKVRILCCPNVEVLEGVPSLDSLELSDDTMETLPGYLQVINPRYLELNCSKQLCESLLPGSSEWNKISHIRKLNIVDMEDWRQTQSDDEDQLFLY</sequence>
<dbReference type="FunFam" id="1.10.10.10:FF:000322">
    <property type="entry name" value="Probable disease resistance protein At1g63360"/>
    <property type="match status" value="1"/>
</dbReference>
<evidence type="ECO:0000259" key="4">
    <source>
        <dbReference type="Pfam" id="PF23598"/>
    </source>
</evidence>
<organism evidence="5 6">
    <name type="scientific">Dichanthelium oligosanthes</name>
    <dbReference type="NCBI Taxonomy" id="888268"/>
    <lineage>
        <taxon>Eukaryota</taxon>
        <taxon>Viridiplantae</taxon>
        <taxon>Streptophyta</taxon>
        <taxon>Embryophyta</taxon>
        <taxon>Tracheophyta</taxon>
        <taxon>Spermatophyta</taxon>
        <taxon>Magnoliopsida</taxon>
        <taxon>Liliopsida</taxon>
        <taxon>Poales</taxon>
        <taxon>Poaceae</taxon>
        <taxon>PACMAD clade</taxon>
        <taxon>Panicoideae</taxon>
        <taxon>Panicodae</taxon>
        <taxon>Paniceae</taxon>
        <taxon>Dichantheliinae</taxon>
        <taxon>Dichanthelium</taxon>
    </lineage>
</organism>
<gene>
    <name evidence="5" type="ORF">BAE44_0000577</name>
</gene>
<dbReference type="Gene3D" id="3.80.10.10">
    <property type="entry name" value="Ribonuclease Inhibitor"/>
    <property type="match status" value="2"/>
</dbReference>
<reference evidence="5 6" key="1">
    <citation type="submission" date="2016-09" db="EMBL/GenBank/DDBJ databases">
        <title>The draft genome of Dichanthelium oligosanthes: A C3 panicoid grass species.</title>
        <authorList>
            <person name="Studer A.J."/>
            <person name="Schnable J.C."/>
            <person name="Brutnell T.P."/>
        </authorList>
    </citation>
    <scope>NUCLEOTIDE SEQUENCE [LARGE SCALE GENOMIC DNA]</scope>
    <source>
        <strain evidence="6">cv. Kellogg 1175</strain>
        <tissue evidence="5">Leaf</tissue>
    </source>
</reference>
<dbReference type="InterPro" id="IPR058922">
    <property type="entry name" value="WHD_DRP"/>
</dbReference>
<evidence type="ECO:0000256" key="1">
    <source>
        <dbReference type="ARBA" id="ARBA00022737"/>
    </source>
</evidence>
<evidence type="ECO:0000313" key="5">
    <source>
        <dbReference type="EMBL" id="OEL38404.1"/>
    </source>
</evidence>
<dbReference type="InterPro" id="IPR055414">
    <property type="entry name" value="LRR_R13L4/SHOC2-like"/>
</dbReference>
<dbReference type="InterPro" id="IPR032675">
    <property type="entry name" value="LRR_dom_sf"/>
</dbReference>
<dbReference type="Gene3D" id="1.10.10.10">
    <property type="entry name" value="Winged helix-like DNA-binding domain superfamily/Winged helix DNA-binding domain"/>
    <property type="match status" value="1"/>
</dbReference>
<dbReference type="GO" id="GO:0042742">
    <property type="term" value="P:defense response to bacterium"/>
    <property type="evidence" value="ECO:0007669"/>
    <property type="project" value="UniProtKB-ARBA"/>
</dbReference>
<dbReference type="SUPFAM" id="SSF52058">
    <property type="entry name" value="L domain-like"/>
    <property type="match status" value="1"/>
</dbReference>
<dbReference type="PANTHER" id="PTHR47186">
    <property type="entry name" value="LEUCINE-RICH REPEAT-CONTAINING PROTEIN 57"/>
    <property type="match status" value="1"/>
</dbReference>
<comment type="caution">
    <text evidence="5">The sequence shown here is derived from an EMBL/GenBank/DDBJ whole genome shotgun (WGS) entry which is preliminary data.</text>
</comment>
<accession>A0A1E5WM10</accession>
<dbReference type="Pfam" id="PF23598">
    <property type="entry name" value="LRR_14"/>
    <property type="match status" value="1"/>
</dbReference>
<evidence type="ECO:0000256" key="2">
    <source>
        <dbReference type="ARBA" id="ARBA00022821"/>
    </source>
</evidence>